<sequence>MKSLLLTTALLVGYLAHAQNADLPTKQQMANQVGQDGYMGAVQTYDSRYQGVKGSPFLNADWHQGRLEYADGKVYPNVPMKYDVYQDELWVKNQIQEEIIIFHHTLKSFALTLPDEKHPLLFIKARYIDGLTTLVEPEQMVQVLYDGDYKVVAERHKTLRRASYKGGYSQERYFDEFTETNPQYYLIEADKSVQQIKPKARSVLKAFAPHDDILRAFIKKHSLDIANPNDMARLVGYYDQEIANEY</sequence>
<evidence type="ECO:0000313" key="2">
    <source>
        <dbReference type="EMBL" id="WKN36500.1"/>
    </source>
</evidence>
<feature type="chain" id="PRO_5041412133" evidence="1">
    <location>
        <begin position="19"/>
        <end position="246"/>
    </location>
</feature>
<accession>A0AA49GKE6</accession>
<reference evidence="2" key="2">
    <citation type="journal article" date="2024" name="Antonie Van Leeuwenhoek">
        <title>Roseihalotalea indica gen. nov., sp. nov., a halophilic Bacteroidetes from mesopelagic Southwest Indian Ocean with higher carbohydrate metabolic potential.</title>
        <authorList>
            <person name="Chen B."/>
            <person name="Zhang M."/>
            <person name="Lin D."/>
            <person name="Ye J."/>
            <person name="Tang K."/>
        </authorList>
    </citation>
    <scope>NUCLEOTIDE SEQUENCE</scope>
    <source>
        <strain evidence="2">TK19036</strain>
    </source>
</reference>
<name>A0AA49GKE6_9BACT</name>
<keyword evidence="1" id="KW-0732">Signal</keyword>
<reference evidence="2" key="1">
    <citation type="journal article" date="2023" name="Comput. Struct. Biotechnol. J.">
        <title>Discovery of a novel marine Bacteroidetes with a rich repertoire of carbohydrate-active enzymes.</title>
        <authorList>
            <person name="Chen B."/>
            <person name="Liu G."/>
            <person name="Chen Q."/>
            <person name="Wang H."/>
            <person name="Liu L."/>
            <person name="Tang K."/>
        </authorList>
    </citation>
    <scope>NUCLEOTIDE SEQUENCE</scope>
    <source>
        <strain evidence="2">TK19036</strain>
    </source>
</reference>
<gene>
    <name evidence="2" type="ORF">K4G66_29495</name>
</gene>
<evidence type="ECO:0000256" key="1">
    <source>
        <dbReference type="SAM" id="SignalP"/>
    </source>
</evidence>
<feature type="signal peptide" evidence="1">
    <location>
        <begin position="1"/>
        <end position="18"/>
    </location>
</feature>
<protein>
    <submittedName>
        <fullName evidence="2">Uncharacterized protein</fullName>
    </submittedName>
</protein>
<dbReference type="AlphaFoldDB" id="A0AA49GKE6"/>
<dbReference type="EMBL" id="CP120682">
    <property type="protein sequence ID" value="WKN36500.1"/>
    <property type="molecule type" value="Genomic_DNA"/>
</dbReference>
<organism evidence="2">
    <name type="scientific">Roseihalotalea indica</name>
    <dbReference type="NCBI Taxonomy" id="2867963"/>
    <lineage>
        <taxon>Bacteria</taxon>
        <taxon>Pseudomonadati</taxon>
        <taxon>Bacteroidota</taxon>
        <taxon>Cytophagia</taxon>
        <taxon>Cytophagales</taxon>
        <taxon>Catalimonadaceae</taxon>
        <taxon>Roseihalotalea</taxon>
    </lineage>
</organism>
<proteinExistence type="predicted"/>